<dbReference type="AlphaFoldDB" id="A0A449A4A2"/>
<evidence type="ECO:0000313" key="10">
    <source>
        <dbReference type="EMBL" id="VEU59081.1"/>
    </source>
</evidence>
<sequence>MKKLDKITPISENFARWYVDVIKNGELIEYGPIKGTIIFKPNAFEIWENIKTILDIQFKKKGIRNVYLPTLIPDFFIKTEKEHIKGFAPELVTVTHVGEKKLHDKLYIRPTSEVLFADLFKRSINSYKDLPILYNQWTSVMRWEKTTNPFLRNTEFLWHEGHTIHSNAADSRKFAKDMLWLYKRFFKQYLAIPVIVGKKTNREKFAGAFSTYTLEAMMKDGKALQSATSHYLAQNFSKSFKIRFKNDQNEDEFGYQTSFGLSTRIIGALIMTHGDDYGLIIPPKVAPIQVDILEFFSDKSPKIAKTTNFLEKKLSKKFRVRVDKSDEQPGFKSARSEIRGVPLRIDIGPKDVENDEVTLVRRDTHVKTKVKITDVKKVVFETLEKIQKDLYENAKKRLYENIVIVKDYETFKEKIAENHFVLAPFSGDDHEEARIQEETGATARCIPSKFYDKSQESFCMITKKPTRRFVIFAKSY</sequence>
<dbReference type="GO" id="GO:0005737">
    <property type="term" value="C:cytoplasm"/>
    <property type="evidence" value="ECO:0007669"/>
    <property type="project" value="UniProtKB-SubCell"/>
</dbReference>
<dbReference type="InterPro" id="IPR004499">
    <property type="entry name" value="Pro-tRNA-ligase_IIa_arc-type"/>
</dbReference>
<keyword evidence="1 8" id="KW-0963">Cytoplasm</keyword>
<dbReference type="InterPro" id="IPR036621">
    <property type="entry name" value="Anticodon-bd_dom_sf"/>
</dbReference>
<dbReference type="InterPro" id="IPR017449">
    <property type="entry name" value="Pro-tRNA_synth_II"/>
</dbReference>
<dbReference type="PANTHER" id="PTHR43382">
    <property type="entry name" value="PROLYL-TRNA SYNTHETASE"/>
    <property type="match status" value="1"/>
</dbReference>
<dbReference type="EMBL" id="LR214951">
    <property type="protein sequence ID" value="VEU59081.1"/>
    <property type="molecule type" value="Genomic_DNA"/>
</dbReference>
<keyword evidence="5 8" id="KW-0648">Protein biosynthesis</keyword>
<dbReference type="FunFam" id="3.30.930.10:FF:000037">
    <property type="entry name" value="Proline--tRNA ligase"/>
    <property type="match status" value="1"/>
</dbReference>
<comment type="similarity">
    <text evidence="8">Belongs to the class-II aminoacyl-tRNA synthetase family. ProS type 3 subfamily.</text>
</comment>
<comment type="function">
    <text evidence="8">Catalyzes the attachment of proline to tRNA(Pro) in a two-step reaction: proline is first activated by ATP to form Pro-AMP and then transferred to the acceptor end of tRNA(Pro).</text>
</comment>
<organism evidence="10 11">
    <name type="scientific">Mesomycoplasma neurolyticum</name>
    <dbReference type="NCBI Taxonomy" id="2120"/>
    <lineage>
        <taxon>Bacteria</taxon>
        <taxon>Bacillati</taxon>
        <taxon>Mycoplasmatota</taxon>
        <taxon>Mycoplasmoidales</taxon>
        <taxon>Metamycoplasmataceae</taxon>
        <taxon>Mesomycoplasma</taxon>
    </lineage>
</organism>
<reference evidence="10 11" key="1">
    <citation type="submission" date="2019-01" db="EMBL/GenBank/DDBJ databases">
        <authorList>
            <consortium name="Pathogen Informatics"/>
        </authorList>
    </citation>
    <scope>NUCLEOTIDE SEQUENCE [LARGE SCALE GENOMIC DNA]</scope>
    <source>
        <strain evidence="10 11">NCTC10166</strain>
    </source>
</reference>
<dbReference type="OrthoDB" id="9809052at2"/>
<comment type="subunit">
    <text evidence="8">Homodimer.</text>
</comment>
<evidence type="ECO:0000256" key="8">
    <source>
        <dbReference type="HAMAP-Rule" id="MF_01571"/>
    </source>
</evidence>
<keyword evidence="3 8" id="KW-0547">Nucleotide-binding</keyword>
<dbReference type="GO" id="GO:0004827">
    <property type="term" value="F:proline-tRNA ligase activity"/>
    <property type="evidence" value="ECO:0007669"/>
    <property type="project" value="UniProtKB-UniRule"/>
</dbReference>
<dbReference type="PANTHER" id="PTHR43382:SF2">
    <property type="entry name" value="BIFUNCTIONAL GLUTAMATE_PROLINE--TRNA LIGASE"/>
    <property type="match status" value="1"/>
</dbReference>
<comment type="catalytic activity">
    <reaction evidence="7 8">
        <text>tRNA(Pro) + L-proline + ATP = L-prolyl-tRNA(Pro) + AMP + diphosphate</text>
        <dbReference type="Rhea" id="RHEA:14305"/>
        <dbReference type="Rhea" id="RHEA-COMP:9700"/>
        <dbReference type="Rhea" id="RHEA-COMP:9702"/>
        <dbReference type="ChEBI" id="CHEBI:30616"/>
        <dbReference type="ChEBI" id="CHEBI:33019"/>
        <dbReference type="ChEBI" id="CHEBI:60039"/>
        <dbReference type="ChEBI" id="CHEBI:78442"/>
        <dbReference type="ChEBI" id="CHEBI:78532"/>
        <dbReference type="ChEBI" id="CHEBI:456215"/>
        <dbReference type="EC" id="6.1.1.15"/>
    </reaction>
</comment>
<evidence type="ECO:0000256" key="1">
    <source>
        <dbReference type="ARBA" id="ARBA00022490"/>
    </source>
</evidence>
<comment type="domain">
    <text evidence="8">Consists of three domains: the N-terminal catalytic domain, the anticodon-binding domain and the C-terminal extension.</text>
</comment>
<dbReference type="HAMAP" id="MF_01571">
    <property type="entry name" value="Pro_tRNA_synth_type3"/>
    <property type="match status" value="1"/>
</dbReference>
<dbReference type="EC" id="6.1.1.15" evidence="8"/>
<dbReference type="InterPro" id="IPR033721">
    <property type="entry name" value="ProRS_core_arch_euk"/>
</dbReference>
<dbReference type="GO" id="GO:0006433">
    <property type="term" value="P:prolyl-tRNA aminoacylation"/>
    <property type="evidence" value="ECO:0007669"/>
    <property type="project" value="UniProtKB-UniRule"/>
</dbReference>
<dbReference type="NCBIfam" id="TIGR00408">
    <property type="entry name" value="proS_fam_I"/>
    <property type="match status" value="1"/>
</dbReference>
<dbReference type="InterPro" id="IPR004154">
    <property type="entry name" value="Anticodon-bd"/>
</dbReference>
<keyword evidence="11" id="KW-1185">Reference proteome</keyword>
<protein>
    <recommendedName>
        <fullName evidence="8">Proline--tRNA ligase</fullName>
        <ecNumber evidence="8">6.1.1.15</ecNumber>
    </recommendedName>
    <alternativeName>
        <fullName evidence="8">Prolyl-tRNA synthetase</fullName>
        <shortName evidence="8">ProRS</shortName>
    </alternativeName>
</protein>
<dbReference type="CDD" id="cd00778">
    <property type="entry name" value="ProRS_core_arch_euk"/>
    <property type="match status" value="1"/>
</dbReference>
<dbReference type="SUPFAM" id="SSF55681">
    <property type="entry name" value="Class II aaRS and biotin synthetases"/>
    <property type="match status" value="1"/>
</dbReference>
<keyword evidence="2 8" id="KW-0436">Ligase</keyword>
<gene>
    <name evidence="8 10" type="primary">proS</name>
    <name evidence="10" type="ORF">NCTC10166_00035</name>
</gene>
<evidence type="ECO:0000313" key="11">
    <source>
        <dbReference type="Proteomes" id="UP000289440"/>
    </source>
</evidence>
<dbReference type="SUPFAM" id="SSF64586">
    <property type="entry name" value="C-terminal domain of ProRS"/>
    <property type="match status" value="1"/>
</dbReference>
<dbReference type="PRINTS" id="PR01046">
    <property type="entry name" value="TRNASYNTHPRO"/>
</dbReference>
<dbReference type="GO" id="GO:0017101">
    <property type="term" value="C:aminoacyl-tRNA synthetase multienzyme complex"/>
    <property type="evidence" value="ECO:0007669"/>
    <property type="project" value="TreeGrafter"/>
</dbReference>
<evidence type="ECO:0000256" key="2">
    <source>
        <dbReference type="ARBA" id="ARBA00022598"/>
    </source>
</evidence>
<accession>A0A449A4A2</accession>
<dbReference type="Pfam" id="PF00587">
    <property type="entry name" value="tRNA-synt_2b"/>
    <property type="match status" value="1"/>
</dbReference>
<dbReference type="InterPro" id="IPR006195">
    <property type="entry name" value="aa-tRNA-synth_II"/>
</dbReference>
<evidence type="ECO:0000256" key="7">
    <source>
        <dbReference type="ARBA" id="ARBA00047671"/>
    </source>
</evidence>
<dbReference type="RefSeq" id="WP_129719469.1">
    <property type="nucleotide sequence ID" value="NZ_LR214951.1"/>
</dbReference>
<comment type="subcellular location">
    <subcellularLocation>
        <location evidence="8">Cytoplasm</location>
    </subcellularLocation>
</comment>
<dbReference type="InterPro" id="IPR045864">
    <property type="entry name" value="aa-tRNA-synth_II/BPL/LPL"/>
</dbReference>
<evidence type="ECO:0000256" key="4">
    <source>
        <dbReference type="ARBA" id="ARBA00022840"/>
    </source>
</evidence>
<evidence type="ECO:0000259" key="9">
    <source>
        <dbReference type="PROSITE" id="PS50862"/>
    </source>
</evidence>
<name>A0A449A4A2_9BACT</name>
<dbReference type="InterPro" id="IPR016061">
    <property type="entry name" value="Pro-tRNA_ligase_II_C"/>
</dbReference>
<dbReference type="Gene3D" id="3.30.930.10">
    <property type="entry name" value="Bira Bifunctional Protein, Domain 2"/>
    <property type="match status" value="1"/>
</dbReference>
<keyword evidence="6 8" id="KW-0030">Aminoacyl-tRNA synthetase</keyword>
<dbReference type="InterPro" id="IPR002314">
    <property type="entry name" value="aa-tRNA-synt_IIb"/>
</dbReference>
<dbReference type="PROSITE" id="PS50862">
    <property type="entry name" value="AA_TRNA_LIGASE_II"/>
    <property type="match status" value="1"/>
</dbReference>
<evidence type="ECO:0000256" key="3">
    <source>
        <dbReference type="ARBA" id="ARBA00022741"/>
    </source>
</evidence>
<dbReference type="Pfam" id="PF09180">
    <property type="entry name" value="ProRS-C_1"/>
    <property type="match status" value="1"/>
</dbReference>
<dbReference type="SUPFAM" id="SSF52954">
    <property type="entry name" value="Class II aaRS ABD-related"/>
    <property type="match status" value="1"/>
</dbReference>
<dbReference type="KEGG" id="mnu:NCTC10166_00035"/>
<feature type="domain" description="Aminoacyl-transfer RNA synthetases class-II family profile" evidence="9">
    <location>
        <begin position="35"/>
        <end position="282"/>
    </location>
</feature>
<dbReference type="GO" id="GO:0005524">
    <property type="term" value="F:ATP binding"/>
    <property type="evidence" value="ECO:0007669"/>
    <property type="project" value="UniProtKB-UniRule"/>
</dbReference>
<proteinExistence type="inferred from homology"/>
<dbReference type="Proteomes" id="UP000289440">
    <property type="component" value="Chromosome"/>
</dbReference>
<evidence type="ECO:0000256" key="6">
    <source>
        <dbReference type="ARBA" id="ARBA00023146"/>
    </source>
</evidence>
<dbReference type="Pfam" id="PF03129">
    <property type="entry name" value="HGTP_anticodon"/>
    <property type="match status" value="1"/>
</dbReference>
<dbReference type="InterPro" id="IPR002316">
    <property type="entry name" value="Pro-tRNA-ligase_IIa"/>
</dbReference>
<evidence type="ECO:0000256" key="5">
    <source>
        <dbReference type="ARBA" id="ARBA00022917"/>
    </source>
</evidence>
<dbReference type="Gene3D" id="3.30.110.30">
    <property type="entry name" value="C-terminal domain of ProRS"/>
    <property type="match status" value="1"/>
</dbReference>
<dbReference type="SMART" id="SM00946">
    <property type="entry name" value="ProRS-C_1"/>
    <property type="match status" value="1"/>
</dbReference>
<dbReference type="Gene3D" id="3.40.50.800">
    <property type="entry name" value="Anticodon-binding domain"/>
    <property type="match status" value="1"/>
</dbReference>
<keyword evidence="4 8" id="KW-0067">ATP-binding</keyword>